<reference evidence="2 5" key="2">
    <citation type="submission" date="2016-11" db="EMBL/GenBank/DDBJ databases">
        <title>Genomic analysis of Caldithrix abyssi and proposal of a novel bacterial phylum Caldithrichaeota.</title>
        <authorList>
            <person name="Kublanov I."/>
            <person name="Sigalova O."/>
            <person name="Gavrilov S."/>
            <person name="Lebedinsky A."/>
            <person name="Ivanova N."/>
            <person name="Daum C."/>
            <person name="Reddy T."/>
            <person name="Klenk H.P."/>
            <person name="Goker M."/>
            <person name="Reva O."/>
            <person name="Miroshnichenko M."/>
            <person name="Kyprides N."/>
            <person name="Woyke T."/>
            <person name="Gelfand M."/>
        </authorList>
    </citation>
    <scope>NUCLEOTIDE SEQUENCE [LARGE SCALE GENOMIC DNA]</scope>
    <source>
        <strain evidence="2 5">LF13</strain>
    </source>
</reference>
<sequence>MFKSGNHRFLKGLNCKHILNLLRTHQGLTARQLSEQTGLKIATVLNLLKNLEKHNQVIRKERGASTARGGKKPLIWDINPHFGLALGVEWLSTELRAALINFNFELIERKTFVFPAKLTDSQKVEFFVKSIDEFVATFNTLQRPIVGLGVGLAGIIDLAAGCVVDSLSFQSRNFPLLKTLKACFPFPVFLDNESNVGALGLKWLLPQFYDKRNLLYVTLHQCFSGMGTGFIFNHQLYRGRQNSTGEWPVLFSPSFFAKLASQLAQIHKGHPFIDLLRNYNDLSKIFRAAIELAEQNEPIALEFMRFVSMPLAGRLQLLINLLDPEYVVIGGDILEISKYLKSHLEQQIFNEGLIGKQKLPGLMFSPFGAYTNALGAAATVMADIYSPDS</sequence>
<keyword evidence="2" id="KW-0418">Kinase</keyword>
<dbReference type="InterPro" id="IPR036390">
    <property type="entry name" value="WH_DNA-bd_sf"/>
</dbReference>
<dbReference type="EMBL" id="CM001402">
    <property type="protein sequence ID" value="EHO42102.1"/>
    <property type="molecule type" value="Genomic_DNA"/>
</dbReference>
<dbReference type="Pfam" id="PF13412">
    <property type="entry name" value="HTH_24"/>
    <property type="match status" value="1"/>
</dbReference>
<dbReference type="InParanoid" id="H1XND1"/>
<comment type="similarity">
    <text evidence="1">Belongs to the ROK (NagC/XylR) family.</text>
</comment>
<dbReference type="Pfam" id="PF00480">
    <property type="entry name" value="ROK"/>
    <property type="match status" value="2"/>
</dbReference>
<dbReference type="HOGENOM" id="CLU_036604_13_4_0"/>
<evidence type="ECO:0000313" key="3">
    <source>
        <dbReference type="EMBL" id="EHO42102.1"/>
    </source>
</evidence>
<dbReference type="Gene3D" id="3.30.420.40">
    <property type="match status" value="2"/>
</dbReference>
<dbReference type="STRING" id="880073.Cabys_1307"/>
<dbReference type="CDD" id="cd23763">
    <property type="entry name" value="ASKHA_ATPase_ROK"/>
    <property type="match status" value="1"/>
</dbReference>
<keyword evidence="2" id="KW-0808">Transferase</keyword>
<dbReference type="Gene3D" id="1.10.10.10">
    <property type="entry name" value="Winged helix-like DNA-binding domain superfamily/Winged helix DNA-binding domain"/>
    <property type="match status" value="1"/>
</dbReference>
<organism evidence="3 4">
    <name type="scientific">Caldithrix abyssi DSM 13497</name>
    <dbReference type="NCBI Taxonomy" id="880073"/>
    <lineage>
        <taxon>Bacteria</taxon>
        <taxon>Pseudomonadati</taxon>
        <taxon>Calditrichota</taxon>
        <taxon>Calditrichia</taxon>
        <taxon>Calditrichales</taxon>
        <taxon>Calditrichaceae</taxon>
        <taxon>Caldithrix</taxon>
    </lineage>
</organism>
<dbReference type="RefSeq" id="WP_006929335.1">
    <property type="nucleotide sequence ID" value="NZ_CM001402.1"/>
</dbReference>
<dbReference type="SUPFAM" id="SSF53067">
    <property type="entry name" value="Actin-like ATPase domain"/>
    <property type="match status" value="1"/>
</dbReference>
<dbReference type="Proteomes" id="UP000183868">
    <property type="component" value="Chromosome"/>
</dbReference>
<gene>
    <name evidence="2" type="ORF">Cabys_1307</name>
    <name evidence="3" type="ORF">Calab_2492</name>
</gene>
<dbReference type="eggNOG" id="COG1940">
    <property type="taxonomic scope" value="Bacteria"/>
</dbReference>
<dbReference type="PaxDb" id="880073-Calab_2492"/>
<accession>H1XND1</accession>
<evidence type="ECO:0000313" key="4">
    <source>
        <dbReference type="Proteomes" id="UP000004671"/>
    </source>
</evidence>
<protein>
    <submittedName>
        <fullName evidence="3">ROK family protein</fullName>
    </submittedName>
    <submittedName>
        <fullName evidence="2">Sugar kinase of the NBD/HSP70 family, may containing an N-terminal HTH domain</fullName>
    </submittedName>
</protein>
<proteinExistence type="inferred from homology"/>
<dbReference type="PANTHER" id="PTHR18964:SF149">
    <property type="entry name" value="BIFUNCTIONAL UDP-N-ACETYLGLUCOSAMINE 2-EPIMERASE_N-ACETYLMANNOSAMINE KINASE"/>
    <property type="match status" value="1"/>
</dbReference>
<dbReference type="GO" id="GO:0016301">
    <property type="term" value="F:kinase activity"/>
    <property type="evidence" value="ECO:0007669"/>
    <property type="project" value="UniProtKB-KW"/>
</dbReference>
<dbReference type="EMBL" id="CP018099">
    <property type="protein sequence ID" value="APF18056.1"/>
    <property type="molecule type" value="Genomic_DNA"/>
</dbReference>
<dbReference type="InterPro" id="IPR043129">
    <property type="entry name" value="ATPase_NBD"/>
</dbReference>
<evidence type="ECO:0000313" key="2">
    <source>
        <dbReference type="EMBL" id="APF18056.1"/>
    </source>
</evidence>
<keyword evidence="4" id="KW-1185">Reference proteome</keyword>
<dbReference type="Proteomes" id="UP000004671">
    <property type="component" value="Chromosome"/>
</dbReference>
<name>H1XND1_CALAY</name>
<dbReference type="SUPFAM" id="SSF46785">
    <property type="entry name" value="Winged helix' DNA-binding domain"/>
    <property type="match status" value="1"/>
</dbReference>
<dbReference type="KEGG" id="caby:Cabys_1307"/>
<dbReference type="InterPro" id="IPR036388">
    <property type="entry name" value="WH-like_DNA-bd_sf"/>
</dbReference>
<dbReference type="PANTHER" id="PTHR18964">
    <property type="entry name" value="ROK (REPRESSOR, ORF, KINASE) FAMILY"/>
    <property type="match status" value="1"/>
</dbReference>
<dbReference type="OrthoDB" id="9810372at2"/>
<dbReference type="AlphaFoldDB" id="H1XND1"/>
<evidence type="ECO:0000313" key="5">
    <source>
        <dbReference type="Proteomes" id="UP000183868"/>
    </source>
</evidence>
<dbReference type="InterPro" id="IPR000600">
    <property type="entry name" value="ROK"/>
</dbReference>
<reference evidence="3 4" key="1">
    <citation type="submission" date="2011-09" db="EMBL/GenBank/DDBJ databases">
        <title>The permanent draft genome of Caldithrix abyssi DSM 13497.</title>
        <authorList>
            <consortium name="US DOE Joint Genome Institute (JGI-PGF)"/>
            <person name="Lucas S."/>
            <person name="Han J."/>
            <person name="Lapidus A."/>
            <person name="Bruce D."/>
            <person name="Goodwin L."/>
            <person name="Pitluck S."/>
            <person name="Peters L."/>
            <person name="Kyrpides N."/>
            <person name="Mavromatis K."/>
            <person name="Ivanova N."/>
            <person name="Mikhailova N."/>
            <person name="Chertkov O."/>
            <person name="Detter J.C."/>
            <person name="Tapia R."/>
            <person name="Han C."/>
            <person name="Land M."/>
            <person name="Hauser L."/>
            <person name="Markowitz V."/>
            <person name="Cheng J.-F."/>
            <person name="Hugenholtz P."/>
            <person name="Woyke T."/>
            <person name="Wu D."/>
            <person name="Spring S."/>
            <person name="Brambilla E."/>
            <person name="Klenk H.-P."/>
            <person name="Eisen J.A."/>
        </authorList>
    </citation>
    <scope>NUCLEOTIDE SEQUENCE [LARGE SCALE GENOMIC DNA]</scope>
    <source>
        <strain evidence="3 4">DSM 13497</strain>
    </source>
</reference>
<evidence type="ECO:0000256" key="1">
    <source>
        <dbReference type="ARBA" id="ARBA00006479"/>
    </source>
</evidence>